<evidence type="ECO:0000313" key="2">
    <source>
        <dbReference type="Proteomes" id="UP001174934"/>
    </source>
</evidence>
<organism evidence="1 2">
    <name type="scientific">Bombardia bombarda</name>
    <dbReference type="NCBI Taxonomy" id="252184"/>
    <lineage>
        <taxon>Eukaryota</taxon>
        <taxon>Fungi</taxon>
        <taxon>Dikarya</taxon>
        <taxon>Ascomycota</taxon>
        <taxon>Pezizomycotina</taxon>
        <taxon>Sordariomycetes</taxon>
        <taxon>Sordariomycetidae</taxon>
        <taxon>Sordariales</taxon>
        <taxon>Lasiosphaeriaceae</taxon>
        <taxon>Bombardia</taxon>
    </lineage>
</organism>
<sequence>MSNCMALSRIAGWMSAVVRCSPWQQLPCRHPTEYLATTGMTAHRRFQTLGNVDRRLGGPLLWCTFLLPSGTDARCPRPFVAFPYHHRPLLLLRYTAFVCWLGTTLPIDRQTGPLF</sequence>
<dbReference type="AlphaFoldDB" id="A0AA39X1L5"/>
<comment type="caution">
    <text evidence="1">The sequence shown here is derived from an EMBL/GenBank/DDBJ whole genome shotgun (WGS) entry which is preliminary data.</text>
</comment>
<reference evidence="1" key="1">
    <citation type="submission" date="2023-06" db="EMBL/GenBank/DDBJ databases">
        <title>Genome-scale phylogeny and comparative genomics of the fungal order Sordariales.</title>
        <authorList>
            <consortium name="Lawrence Berkeley National Laboratory"/>
            <person name="Hensen N."/>
            <person name="Bonometti L."/>
            <person name="Westerberg I."/>
            <person name="Brannstrom I.O."/>
            <person name="Guillou S."/>
            <person name="Cros-Aarteil S."/>
            <person name="Calhoun S."/>
            <person name="Haridas S."/>
            <person name="Kuo A."/>
            <person name="Mondo S."/>
            <person name="Pangilinan J."/>
            <person name="Riley R."/>
            <person name="LaButti K."/>
            <person name="Andreopoulos B."/>
            <person name="Lipzen A."/>
            <person name="Chen C."/>
            <person name="Yanf M."/>
            <person name="Daum C."/>
            <person name="Ng V."/>
            <person name="Clum A."/>
            <person name="Steindorff A."/>
            <person name="Ohm R."/>
            <person name="Martin F."/>
            <person name="Silar P."/>
            <person name="Natvig D."/>
            <person name="Lalanne C."/>
            <person name="Gautier V."/>
            <person name="Ament-velasquez S.L."/>
            <person name="Kruys A."/>
            <person name="Hutchinson M.I."/>
            <person name="Powell A.J."/>
            <person name="Barry K."/>
            <person name="Miller A.N."/>
            <person name="Grigoriev I.V."/>
            <person name="Debuchy R."/>
            <person name="Gladieux P."/>
            <person name="Thoren M.H."/>
            <person name="Johannesson H."/>
        </authorList>
    </citation>
    <scope>NUCLEOTIDE SEQUENCE</scope>
    <source>
        <strain evidence="1">SMH3391-2</strain>
    </source>
</reference>
<accession>A0AA39X1L5</accession>
<gene>
    <name evidence="1" type="ORF">B0T17DRAFT_274728</name>
</gene>
<evidence type="ECO:0000313" key="1">
    <source>
        <dbReference type="EMBL" id="KAK0625496.1"/>
    </source>
</evidence>
<keyword evidence="2" id="KW-1185">Reference proteome</keyword>
<proteinExistence type="predicted"/>
<protein>
    <submittedName>
        <fullName evidence="1">Uncharacterized protein</fullName>
    </submittedName>
</protein>
<dbReference type="Proteomes" id="UP001174934">
    <property type="component" value="Unassembled WGS sequence"/>
</dbReference>
<name>A0AA39X1L5_9PEZI</name>
<dbReference type="EMBL" id="JAULSR010000003">
    <property type="protein sequence ID" value="KAK0625496.1"/>
    <property type="molecule type" value="Genomic_DNA"/>
</dbReference>